<organism evidence="7 8">
    <name type="scientific">Georgenia halophila</name>
    <dbReference type="NCBI Taxonomy" id="620889"/>
    <lineage>
        <taxon>Bacteria</taxon>
        <taxon>Bacillati</taxon>
        <taxon>Actinomycetota</taxon>
        <taxon>Actinomycetes</taxon>
        <taxon>Micrococcales</taxon>
        <taxon>Bogoriellaceae</taxon>
        <taxon>Georgenia</taxon>
    </lineage>
</organism>
<dbReference type="Gene3D" id="3.30.1050.10">
    <property type="entry name" value="SCP2 sterol-binding domain"/>
    <property type="match status" value="1"/>
</dbReference>
<comment type="caution">
    <text evidence="4">Lacks conserved residue(s) required for the propagation of feature annotation.</text>
</comment>
<gene>
    <name evidence="7" type="ORF">GCM10023169_18150</name>
</gene>
<feature type="binding site" evidence="4">
    <location>
        <begin position="116"/>
        <end position="118"/>
    </location>
    <ligand>
        <name>acetyl-CoA</name>
        <dbReference type="ChEBI" id="CHEBI:57288"/>
    </ligand>
</feature>
<feature type="active site" description="Proton acceptor; via carboxylate" evidence="4">
    <location>
        <position position="454"/>
    </location>
</feature>
<reference evidence="8" key="1">
    <citation type="journal article" date="2019" name="Int. J. Syst. Evol. Microbiol.">
        <title>The Global Catalogue of Microorganisms (GCM) 10K type strain sequencing project: providing services to taxonomists for standard genome sequencing and annotation.</title>
        <authorList>
            <consortium name="The Broad Institute Genomics Platform"/>
            <consortium name="The Broad Institute Genome Sequencing Center for Infectious Disease"/>
            <person name="Wu L."/>
            <person name="Ma J."/>
        </authorList>
    </citation>
    <scope>NUCLEOTIDE SEQUENCE [LARGE SCALE GENOMIC DNA]</scope>
    <source>
        <strain evidence="8">JCM 17810</strain>
    </source>
</reference>
<dbReference type="InterPro" id="IPR041380">
    <property type="entry name" value="Acetyltransf_17"/>
</dbReference>
<dbReference type="InterPro" id="IPR051554">
    <property type="entry name" value="Acetyltransferase_Eis"/>
</dbReference>
<comment type="caution">
    <text evidence="7">The sequence shown here is derived from an EMBL/GenBank/DDBJ whole genome shotgun (WGS) entry which is preliminary data.</text>
</comment>
<sequence>MTTAARPDTRPEKTGRGDGGSAVAVAPPPPGYRVAQLDDSDDRAAVRELREWGFVFESAPEDVDHEIWTLEPGRSVGVWDERGSGRPRLAAVHSSHQFRMPVPGGTRLPTAGLASVVVHPSHRRRGLARTMITTHLARSLDRGEVLSALHAAETGIYGRYGYGVATQPVTLRLGRRAELRGVDGVDGTGRTEGADVFVALETLDPSRHVAEIERVHTAVERPGWIARDTEALRTANVADPPSARRGHERMRIAVVRTHDGEPRGYATFRRQGSWSETGVPEGVVRVREAVTLDAAAARALWTTLTDIDLMASVETGDLAADDPLVHLLTDLRRTNLRVHDGLWLRLLDVPAALAAREYSGPVDVVLEVSDELVPANAGRWHLRSDGMAEVEVTRTEEAGHLALDVAELASVYLGTTSLAALAGAGRVRELVPGRLATAATAFGWPIAPANSWGF</sequence>
<evidence type="ECO:0000256" key="5">
    <source>
        <dbReference type="SAM" id="MobiDB-lite"/>
    </source>
</evidence>
<dbReference type="InterPro" id="IPR025559">
    <property type="entry name" value="Eis_dom"/>
</dbReference>
<dbReference type="PANTHER" id="PTHR37817:SF1">
    <property type="entry name" value="N-ACETYLTRANSFERASE EIS"/>
    <property type="match status" value="1"/>
</dbReference>
<dbReference type="Pfam" id="PF13530">
    <property type="entry name" value="SCP2_2"/>
    <property type="match status" value="1"/>
</dbReference>
<feature type="binding site" evidence="4">
    <location>
        <begin position="124"/>
        <end position="129"/>
    </location>
    <ligand>
        <name>acetyl-CoA</name>
        <dbReference type="ChEBI" id="CHEBI:57288"/>
    </ligand>
</feature>
<dbReference type="InterPro" id="IPR000182">
    <property type="entry name" value="GNAT_dom"/>
</dbReference>
<dbReference type="SUPFAM" id="SSF55718">
    <property type="entry name" value="SCP-like"/>
    <property type="match status" value="1"/>
</dbReference>
<dbReference type="SUPFAM" id="SSF55729">
    <property type="entry name" value="Acyl-CoA N-acyltransferases (Nat)"/>
    <property type="match status" value="1"/>
</dbReference>
<dbReference type="InterPro" id="IPR036527">
    <property type="entry name" value="SCP2_sterol-bd_dom_sf"/>
</dbReference>
<comment type="subunit">
    <text evidence="4">Homohexamer; trimer of dimers.</text>
</comment>
<dbReference type="PROSITE" id="PS51186">
    <property type="entry name" value="GNAT"/>
    <property type="match status" value="1"/>
</dbReference>
<dbReference type="PANTHER" id="PTHR37817">
    <property type="entry name" value="N-ACETYLTRANSFERASE EIS"/>
    <property type="match status" value="1"/>
</dbReference>
<proteinExistence type="inferred from homology"/>
<protein>
    <submittedName>
        <fullName evidence="7">GNAT family N-acetyltransferase</fullName>
    </submittedName>
</protein>
<evidence type="ECO:0000259" key="6">
    <source>
        <dbReference type="PROSITE" id="PS51186"/>
    </source>
</evidence>
<evidence type="ECO:0000256" key="2">
    <source>
        <dbReference type="ARBA" id="ARBA00022679"/>
    </source>
</evidence>
<dbReference type="Pfam" id="PF13527">
    <property type="entry name" value="Acetyltransf_9"/>
    <property type="match status" value="1"/>
</dbReference>
<evidence type="ECO:0000256" key="1">
    <source>
        <dbReference type="ARBA" id="ARBA00009213"/>
    </source>
</evidence>
<feature type="active site" description="Proton donor" evidence="4">
    <location>
        <position position="157"/>
    </location>
</feature>
<evidence type="ECO:0000313" key="8">
    <source>
        <dbReference type="Proteomes" id="UP001500622"/>
    </source>
</evidence>
<keyword evidence="2 4" id="KW-0808">Transferase</keyword>
<evidence type="ECO:0000313" key="7">
    <source>
        <dbReference type="EMBL" id="GAA4423027.1"/>
    </source>
</evidence>
<dbReference type="Gene3D" id="3.40.630.30">
    <property type="match status" value="2"/>
</dbReference>
<feature type="region of interest" description="Disordered" evidence="5">
    <location>
        <begin position="1"/>
        <end position="36"/>
    </location>
</feature>
<dbReference type="InterPro" id="IPR016181">
    <property type="entry name" value="Acyl_CoA_acyltransferase"/>
</dbReference>
<accession>A0ABP8L5G2</accession>
<name>A0ABP8L5G2_9MICO</name>
<dbReference type="NCBIfam" id="NF002367">
    <property type="entry name" value="PRK01346.1-4"/>
    <property type="match status" value="1"/>
</dbReference>
<dbReference type="InterPro" id="IPR022902">
    <property type="entry name" value="NAcTrfase_Eis"/>
</dbReference>
<keyword evidence="8" id="KW-1185">Reference proteome</keyword>
<dbReference type="RefSeq" id="WP_345215940.1">
    <property type="nucleotide sequence ID" value="NZ_BAABGN010000008.1"/>
</dbReference>
<keyword evidence="3 4" id="KW-0012">Acyltransferase</keyword>
<feature type="compositionally biased region" description="Basic and acidic residues" evidence="5">
    <location>
        <begin position="7"/>
        <end position="16"/>
    </location>
</feature>
<feature type="domain" description="N-acetyltransferase" evidence="6">
    <location>
        <begin position="32"/>
        <end position="178"/>
    </location>
</feature>
<dbReference type="HAMAP" id="MF_01812">
    <property type="entry name" value="Eis"/>
    <property type="match status" value="1"/>
</dbReference>
<evidence type="ECO:0000256" key="3">
    <source>
        <dbReference type="ARBA" id="ARBA00023315"/>
    </source>
</evidence>
<dbReference type="Proteomes" id="UP001500622">
    <property type="component" value="Unassembled WGS sequence"/>
</dbReference>
<dbReference type="Pfam" id="PF17668">
    <property type="entry name" value="Acetyltransf_17"/>
    <property type="match status" value="1"/>
</dbReference>
<comment type="similarity">
    <text evidence="1 4">Belongs to the acetyltransferase Eis family.</text>
</comment>
<evidence type="ECO:0000256" key="4">
    <source>
        <dbReference type="HAMAP-Rule" id="MF_01812"/>
    </source>
</evidence>
<dbReference type="EMBL" id="BAABGN010000008">
    <property type="protein sequence ID" value="GAA4423027.1"/>
    <property type="molecule type" value="Genomic_DNA"/>
</dbReference>